<accession>A0A558HXM2</accession>
<dbReference type="InterPro" id="IPR043736">
    <property type="entry name" value="DUF5681"/>
</dbReference>
<dbReference type="RefSeq" id="WP_144726407.1">
    <property type="nucleotide sequence ID" value="NZ_CAWOWR010000001.1"/>
</dbReference>
<gene>
    <name evidence="3" type="ORF">FQP86_01925</name>
</gene>
<reference evidence="3 4" key="1">
    <citation type="submission" date="2019-07" db="EMBL/GenBank/DDBJ databases">
        <title>Diversity of Bacteria from Kongsfjorden, Arctic.</title>
        <authorList>
            <person name="Yu Y."/>
        </authorList>
    </citation>
    <scope>NUCLEOTIDE SEQUENCE [LARGE SCALE GENOMIC DNA]</scope>
    <source>
        <strain evidence="3 4">SM1923</strain>
    </source>
</reference>
<sequence>MSNSGQFRKGVSGNPSGRPKGAVSALRQSLQAHAPALIGKAVEMALAGDAQAIRICLDRVLPALRAEAAPLDIELPTDAGIAGTSRILIEAAAKGDIPADVAGQLVSALGQLARQTEIDEINDRIQALEGKQ</sequence>
<dbReference type="EMBL" id="VNFH01000001">
    <property type="protein sequence ID" value="TVU73849.1"/>
    <property type="molecule type" value="Genomic_DNA"/>
</dbReference>
<dbReference type="Proteomes" id="UP000319941">
    <property type="component" value="Unassembled WGS sequence"/>
</dbReference>
<keyword evidence="4" id="KW-1185">Reference proteome</keyword>
<evidence type="ECO:0000313" key="4">
    <source>
        <dbReference type="Proteomes" id="UP000319941"/>
    </source>
</evidence>
<organism evidence="3 4">
    <name type="scientific">Cobetia crustatorum</name>
    <dbReference type="NCBI Taxonomy" id="553385"/>
    <lineage>
        <taxon>Bacteria</taxon>
        <taxon>Pseudomonadati</taxon>
        <taxon>Pseudomonadota</taxon>
        <taxon>Gammaproteobacteria</taxon>
        <taxon>Oceanospirillales</taxon>
        <taxon>Halomonadaceae</taxon>
        <taxon>Cobetia</taxon>
    </lineage>
</organism>
<evidence type="ECO:0000256" key="1">
    <source>
        <dbReference type="SAM" id="MobiDB-lite"/>
    </source>
</evidence>
<feature type="domain" description="DUF5681" evidence="2">
    <location>
        <begin position="4"/>
        <end position="61"/>
    </location>
</feature>
<evidence type="ECO:0000259" key="2">
    <source>
        <dbReference type="Pfam" id="PF18932"/>
    </source>
</evidence>
<feature type="region of interest" description="Disordered" evidence="1">
    <location>
        <begin position="1"/>
        <end position="25"/>
    </location>
</feature>
<comment type="caution">
    <text evidence="3">The sequence shown here is derived from an EMBL/GenBank/DDBJ whole genome shotgun (WGS) entry which is preliminary data.</text>
</comment>
<name>A0A558HXM2_9GAMM</name>
<dbReference type="OrthoDB" id="9135114at2"/>
<dbReference type="AlphaFoldDB" id="A0A558HXM2"/>
<protein>
    <recommendedName>
        <fullName evidence="2">DUF5681 domain-containing protein</fullName>
    </recommendedName>
</protein>
<proteinExistence type="predicted"/>
<evidence type="ECO:0000313" key="3">
    <source>
        <dbReference type="EMBL" id="TVU73849.1"/>
    </source>
</evidence>
<dbReference type="Pfam" id="PF18932">
    <property type="entry name" value="DUF5681"/>
    <property type="match status" value="1"/>
</dbReference>